<keyword evidence="2" id="KW-1185">Reference proteome</keyword>
<dbReference type="KEGG" id="spun:BFF78_37225"/>
<protein>
    <submittedName>
        <fullName evidence="1">Uncharacterized protein</fullName>
    </submittedName>
</protein>
<dbReference type="Proteomes" id="UP000094960">
    <property type="component" value="Chromosome"/>
</dbReference>
<organism evidence="1 2">
    <name type="scientific">Streptomyces fodineus</name>
    <dbReference type="NCBI Taxonomy" id="1904616"/>
    <lineage>
        <taxon>Bacteria</taxon>
        <taxon>Bacillati</taxon>
        <taxon>Actinomycetota</taxon>
        <taxon>Actinomycetes</taxon>
        <taxon>Kitasatosporales</taxon>
        <taxon>Streptomycetaceae</taxon>
        <taxon>Streptomyces</taxon>
    </lineage>
</organism>
<name>A0A1D7YK83_9ACTN</name>
<accession>A0A1D7YK83</accession>
<dbReference type="EMBL" id="CP017248">
    <property type="protein sequence ID" value="AOR35954.1"/>
    <property type="molecule type" value="Genomic_DNA"/>
</dbReference>
<evidence type="ECO:0000313" key="2">
    <source>
        <dbReference type="Proteomes" id="UP000094960"/>
    </source>
</evidence>
<dbReference type="RefSeq" id="WP_069782468.1">
    <property type="nucleotide sequence ID" value="NZ_CP017248.1"/>
</dbReference>
<reference evidence="2" key="1">
    <citation type="submission" date="2016-09" db="EMBL/GenBank/DDBJ databases">
        <title>Streptomyces puniciscabiei strain:TW1S1 Genome sequencing and assembly.</title>
        <authorList>
            <person name="Kim M.-K."/>
            <person name="Kim S.B."/>
        </authorList>
    </citation>
    <scope>NUCLEOTIDE SEQUENCE [LARGE SCALE GENOMIC DNA]</scope>
    <source>
        <strain evidence="2">TW1S1</strain>
    </source>
</reference>
<evidence type="ECO:0000313" key="1">
    <source>
        <dbReference type="EMBL" id="AOR35954.1"/>
    </source>
</evidence>
<proteinExistence type="predicted"/>
<dbReference type="AlphaFoldDB" id="A0A1D7YK83"/>
<gene>
    <name evidence="1" type="ORF">BFF78_37225</name>
</gene>
<sequence length="95" mass="10421">MFTVLRHIDLLCHLTARAAGDAQFGLAYDYADAADRARVEPLSRAAAHLGRATAHYTLVLAPIVALSKPEAQNTLHKQIDVHTRLSAHVCHPWTT</sequence>